<accession>A0A9W6P4L7</accession>
<sequence>MIEPGARLANRYRLDELVSETDGAALWKATDETLARLVAVWTFASEFARTNEVVRAARSASRIADARVTQVFDADDSGPTTYVVQEWITGQSLTDLLAQGPLEPERAAGLVAEAAEALTAAAGAGIYHLCLTPGKLVWSTGGAVKVTGIGVDAALRGMTVADPAITDAQGLGRLLYAALTAHWPGPEQTALRPAPIVSGRPCEPSQIRAGIPARLNEIVCRAAFQAPGREGPLSTAKSFADALADVPRLVPLPVAEQSAAPQPARGTSRMSGQLGLPDSEQVQQRSAVRSESYQPPRPPRRRAAAPPRSSSLTNKILVGAVALLVFVAVVLGAWSLGANMRGPGGIAEDPQNASVPGEDEQDVELTVLSPSSASGFNPETSDDEHSDKAHLAIDGDSGTAWNTQGYNDAEFGKLKSGVGLMLDMGAEVEIHELDVLFGGGSYSYQIRVGNQADGSALTEVHADSGASGQVGIKLDEPAMGRYVVVWFVAPLSQDGGKYRGTINEVELRGMQ</sequence>
<dbReference type="CDD" id="cd13973">
    <property type="entry name" value="PK_MviN-like"/>
    <property type="match status" value="1"/>
</dbReference>
<dbReference type="SUPFAM" id="SSF49785">
    <property type="entry name" value="Galactose-binding domain-like"/>
    <property type="match status" value="1"/>
</dbReference>
<dbReference type="InterPro" id="IPR008979">
    <property type="entry name" value="Galactose-bd-like_sf"/>
</dbReference>
<evidence type="ECO:0000256" key="1">
    <source>
        <dbReference type="SAM" id="MobiDB-lite"/>
    </source>
</evidence>
<feature type="region of interest" description="Disordered" evidence="1">
    <location>
        <begin position="256"/>
        <end position="310"/>
    </location>
</feature>
<dbReference type="Gene3D" id="3.30.200.20">
    <property type="entry name" value="Phosphorylase Kinase, domain 1"/>
    <property type="match status" value="1"/>
</dbReference>
<reference evidence="4" key="1">
    <citation type="submission" date="2023-02" db="EMBL/GenBank/DDBJ databases">
        <title>Nocardiopsis ansamitocini NBRC 112285.</title>
        <authorList>
            <person name="Ichikawa N."/>
            <person name="Sato H."/>
            <person name="Tonouchi N."/>
        </authorList>
    </citation>
    <scope>NUCLEOTIDE SEQUENCE</scope>
    <source>
        <strain evidence="4">NBRC 112285</strain>
    </source>
</reference>
<keyword evidence="5" id="KW-1185">Reference proteome</keyword>
<feature type="transmembrane region" description="Helical" evidence="2">
    <location>
        <begin position="316"/>
        <end position="336"/>
    </location>
</feature>
<feature type="compositionally biased region" description="Polar residues" evidence="1">
    <location>
        <begin position="280"/>
        <end position="293"/>
    </location>
</feature>
<organism evidence="4 5">
    <name type="scientific">Nocardiopsis ansamitocini</name>
    <dbReference type="NCBI Taxonomy" id="1670832"/>
    <lineage>
        <taxon>Bacteria</taxon>
        <taxon>Bacillati</taxon>
        <taxon>Actinomycetota</taxon>
        <taxon>Actinomycetes</taxon>
        <taxon>Streptosporangiales</taxon>
        <taxon>Nocardiopsidaceae</taxon>
        <taxon>Nocardiopsis</taxon>
    </lineage>
</organism>
<keyword evidence="2" id="KW-0812">Transmembrane</keyword>
<evidence type="ECO:0000259" key="3">
    <source>
        <dbReference type="Pfam" id="PF00754"/>
    </source>
</evidence>
<protein>
    <recommendedName>
        <fullName evidence="3">F5/8 type C domain-containing protein</fullName>
    </recommendedName>
</protein>
<dbReference type="RefSeq" id="WP_285757982.1">
    <property type="nucleotide sequence ID" value="NZ_BSQG01000002.1"/>
</dbReference>
<comment type="caution">
    <text evidence="4">The sequence shown here is derived from an EMBL/GenBank/DDBJ whole genome shotgun (WGS) entry which is preliminary data.</text>
</comment>
<keyword evidence="2" id="KW-0472">Membrane</keyword>
<dbReference type="Pfam" id="PF00754">
    <property type="entry name" value="F5_F8_type_C"/>
    <property type="match status" value="1"/>
</dbReference>
<dbReference type="EMBL" id="BSQG01000002">
    <property type="protein sequence ID" value="GLU47007.1"/>
    <property type="molecule type" value="Genomic_DNA"/>
</dbReference>
<dbReference type="Proteomes" id="UP001165092">
    <property type="component" value="Unassembled WGS sequence"/>
</dbReference>
<gene>
    <name evidence="4" type="ORF">Nans01_13580</name>
</gene>
<dbReference type="Gene3D" id="1.10.510.10">
    <property type="entry name" value="Transferase(Phosphotransferase) domain 1"/>
    <property type="match status" value="1"/>
</dbReference>
<evidence type="ECO:0000313" key="5">
    <source>
        <dbReference type="Proteomes" id="UP001165092"/>
    </source>
</evidence>
<feature type="domain" description="F5/8 type C" evidence="3">
    <location>
        <begin position="382"/>
        <end position="489"/>
    </location>
</feature>
<dbReference type="SUPFAM" id="SSF56112">
    <property type="entry name" value="Protein kinase-like (PK-like)"/>
    <property type="match status" value="1"/>
</dbReference>
<dbReference type="InterPro" id="IPR000421">
    <property type="entry name" value="FA58C"/>
</dbReference>
<dbReference type="AlphaFoldDB" id="A0A9W6P4L7"/>
<dbReference type="Gene3D" id="2.60.120.260">
    <property type="entry name" value="Galactose-binding domain-like"/>
    <property type="match status" value="1"/>
</dbReference>
<name>A0A9W6P4L7_9ACTN</name>
<keyword evidence="2" id="KW-1133">Transmembrane helix</keyword>
<evidence type="ECO:0000313" key="4">
    <source>
        <dbReference type="EMBL" id="GLU47007.1"/>
    </source>
</evidence>
<dbReference type="InterPro" id="IPR011009">
    <property type="entry name" value="Kinase-like_dom_sf"/>
</dbReference>
<evidence type="ECO:0000256" key="2">
    <source>
        <dbReference type="SAM" id="Phobius"/>
    </source>
</evidence>
<proteinExistence type="predicted"/>